<name>A0AAV5R8R8_PICKL</name>
<feature type="compositionally biased region" description="Polar residues" evidence="12">
    <location>
        <begin position="382"/>
        <end position="394"/>
    </location>
</feature>
<keyword evidence="4 14" id="KW-0723">Serine/threonine-protein kinase</keyword>
<reference evidence="14 15" key="1">
    <citation type="journal article" date="2023" name="Elife">
        <title>Identification of key yeast species and microbe-microbe interactions impacting larval growth of Drosophila in the wild.</title>
        <authorList>
            <person name="Mure A."/>
            <person name="Sugiura Y."/>
            <person name="Maeda R."/>
            <person name="Honda K."/>
            <person name="Sakurai N."/>
            <person name="Takahashi Y."/>
            <person name="Watada M."/>
            <person name="Katoh T."/>
            <person name="Gotoh A."/>
            <person name="Gotoh Y."/>
            <person name="Taniguchi I."/>
            <person name="Nakamura K."/>
            <person name="Hayashi T."/>
            <person name="Katayama T."/>
            <person name="Uemura T."/>
            <person name="Hattori Y."/>
        </authorList>
    </citation>
    <scope>NUCLEOTIDE SEQUENCE [LARGE SCALE GENOMIC DNA]</scope>
    <source>
        <strain evidence="14 15">PK-24</strain>
    </source>
</reference>
<keyword evidence="7" id="KW-0547">Nucleotide-binding</keyword>
<dbReference type="PANTHER" id="PTHR22967">
    <property type="entry name" value="SERINE/THREONINE PROTEIN KINASE"/>
    <property type="match status" value="1"/>
</dbReference>
<evidence type="ECO:0000259" key="13">
    <source>
        <dbReference type="PROSITE" id="PS50011"/>
    </source>
</evidence>
<feature type="compositionally biased region" description="Low complexity" evidence="12">
    <location>
        <begin position="456"/>
        <end position="487"/>
    </location>
</feature>
<feature type="region of interest" description="Disordered" evidence="12">
    <location>
        <begin position="382"/>
        <end position="402"/>
    </location>
</feature>
<comment type="caution">
    <text evidence="14">The sequence shown here is derived from an EMBL/GenBank/DDBJ whole genome shotgun (WGS) entry which is preliminary data.</text>
</comment>
<comment type="catalytic activity">
    <reaction evidence="11">
        <text>L-seryl-[protein] + ATP = O-phospho-L-seryl-[protein] + ADP + H(+)</text>
        <dbReference type="Rhea" id="RHEA:17989"/>
        <dbReference type="Rhea" id="RHEA-COMP:9863"/>
        <dbReference type="Rhea" id="RHEA-COMP:11604"/>
        <dbReference type="ChEBI" id="CHEBI:15378"/>
        <dbReference type="ChEBI" id="CHEBI:29999"/>
        <dbReference type="ChEBI" id="CHEBI:30616"/>
        <dbReference type="ChEBI" id="CHEBI:83421"/>
        <dbReference type="ChEBI" id="CHEBI:456216"/>
        <dbReference type="EC" id="2.7.11.1"/>
    </reaction>
</comment>
<accession>A0AAV5R8R8</accession>
<comment type="subcellular location">
    <subcellularLocation>
        <location evidence="1">Cytoplasm</location>
    </subcellularLocation>
</comment>
<dbReference type="GO" id="GO:0005737">
    <property type="term" value="C:cytoplasm"/>
    <property type="evidence" value="ECO:0007669"/>
    <property type="project" value="UniProtKB-SubCell"/>
</dbReference>
<feature type="region of interest" description="Disordered" evidence="12">
    <location>
        <begin position="426"/>
        <end position="491"/>
    </location>
</feature>
<keyword evidence="9" id="KW-0067">ATP-binding</keyword>
<dbReference type="PROSITE" id="PS00108">
    <property type="entry name" value="PROTEIN_KINASE_ST"/>
    <property type="match status" value="1"/>
</dbReference>
<dbReference type="GO" id="GO:0005524">
    <property type="term" value="F:ATP binding"/>
    <property type="evidence" value="ECO:0007669"/>
    <property type="project" value="UniProtKB-KW"/>
</dbReference>
<evidence type="ECO:0000256" key="7">
    <source>
        <dbReference type="ARBA" id="ARBA00022741"/>
    </source>
</evidence>
<keyword evidence="5" id="KW-0597">Phosphoprotein</keyword>
<dbReference type="SUPFAM" id="SSF56112">
    <property type="entry name" value="Protein kinase-like (PK-like)"/>
    <property type="match status" value="1"/>
</dbReference>
<dbReference type="Gene3D" id="1.10.510.10">
    <property type="entry name" value="Transferase(Phosphotransferase) domain 1"/>
    <property type="match status" value="1"/>
</dbReference>
<dbReference type="SMART" id="SM00220">
    <property type="entry name" value="S_TKc"/>
    <property type="match status" value="1"/>
</dbReference>
<sequence>MDRDIYPPGTQLTVGSHLISIIKYFSKGGFAQVYTCSITPKWNNKSIVCLKRVKVPDKPSLNILRKEVDAMRKLQGHDCIVSYIDSHATRSNNGIGPGYEVFMLMEYCSNKGLIDFMNTRLVNKLNENEILNIMEQITHAVAFMHSLNPPLIHRDIKIENVLIDENFKFKLCDFGSVSTIINPPKNIEEFKSIQDDIMQNTTPQYRCPEMLDLYSGKKIDEKSDIWALGVFLYKLCFYTTPFESNSINGNFNGDYAIMKGIYKIPNIPIYSERLKNVIMKLLMVDPNLRPNVFQLLDEIRKMRGKNPIHMEVKVPPKTNYLTVPMQQQQINNSVTGFNNMVSSSSSSKSSQLHPSGNSNTSLFKYNELKKSITNTIEDKIPNDQNTIHSLSPTKLRNKNRPLSVYEKKTDDINNITSSMDFIKAISRENTSSGNSRQTSRSKKRSSITSLKNLLTGGSMKGSSSGNYNYNNNNGSSSSSSSSGSNESYSKRSISNELLNNTLGDLQEMSPETKKPQSFEINKLPKPISIEIIPTIKRTNSIQNRVKTLFRNTSPPTIKTAQGYGKYTEEQLKKSVSTKKPLPPPKPKKPDHLKTLDNNELRKFELKYPGTV</sequence>
<feature type="region of interest" description="Disordered" evidence="12">
    <location>
        <begin position="570"/>
        <end position="600"/>
    </location>
</feature>
<evidence type="ECO:0000313" key="14">
    <source>
        <dbReference type="EMBL" id="GMM47964.1"/>
    </source>
</evidence>
<evidence type="ECO:0000256" key="6">
    <source>
        <dbReference type="ARBA" id="ARBA00022679"/>
    </source>
</evidence>
<feature type="region of interest" description="Disordered" evidence="12">
    <location>
        <begin position="336"/>
        <end position="361"/>
    </location>
</feature>
<dbReference type="Pfam" id="PF00069">
    <property type="entry name" value="Pkinase"/>
    <property type="match status" value="1"/>
</dbReference>
<evidence type="ECO:0000256" key="4">
    <source>
        <dbReference type="ARBA" id="ARBA00022527"/>
    </source>
</evidence>
<feature type="compositionally biased region" description="Basic and acidic residues" evidence="12">
    <location>
        <begin position="587"/>
        <end position="600"/>
    </location>
</feature>
<evidence type="ECO:0000256" key="3">
    <source>
        <dbReference type="ARBA" id="ARBA00022490"/>
    </source>
</evidence>
<evidence type="ECO:0000256" key="8">
    <source>
        <dbReference type="ARBA" id="ARBA00022777"/>
    </source>
</evidence>
<dbReference type="InterPro" id="IPR000719">
    <property type="entry name" value="Prot_kinase_dom"/>
</dbReference>
<gene>
    <name evidence="14" type="ORF">DAPK24_045620</name>
</gene>
<evidence type="ECO:0000256" key="10">
    <source>
        <dbReference type="ARBA" id="ARBA00047899"/>
    </source>
</evidence>
<dbReference type="Proteomes" id="UP001378960">
    <property type="component" value="Unassembled WGS sequence"/>
</dbReference>
<evidence type="ECO:0000256" key="2">
    <source>
        <dbReference type="ARBA" id="ARBA00012513"/>
    </source>
</evidence>
<proteinExistence type="predicted"/>
<keyword evidence="15" id="KW-1185">Reference proteome</keyword>
<feature type="compositionally biased region" description="Polar residues" evidence="12">
    <location>
        <begin position="351"/>
        <end position="361"/>
    </location>
</feature>
<comment type="catalytic activity">
    <reaction evidence="10">
        <text>L-threonyl-[protein] + ATP = O-phospho-L-threonyl-[protein] + ADP + H(+)</text>
        <dbReference type="Rhea" id="RHEA:46608"/>
        <dbReference type="Rhea" id="RHEA-COMP:11060"/>
        <dbReference type="Rhea" id="RHEA-COMP:11605"/>
        <dbReference type="ChEBI" id="CHEBI:15378"/>
        <dbReference type="ChEBI" id="CHEBI:30013"/>
        <dbReference type="ChEBI" id="CHEBI:30616"/>
        <dbReference type="ChEBI" id="CHEBI:61977"/>
        <dbReference type="ChEBI" id="CHEBI:456216"/>
        <dbReference type="EC" id="2.7.11.1"/>
    </reaction>
</comment>
<keyword evidence="8 14" id="KW-0418">Kinase</keyword>
<keyword evidence="6" id="KW-0808">Transferase</keyword>
<organism evidence="14 15">
    <name type="scientific">Pichia kluyveri</name>
    <name type="common">Yeast</name>
    <dbReference type="NCBI Taxonomy" id="36015"/>
    <lineage>
        <taxon>Eukaryota</taxon>
        <taxon>Fungi</taxon>
        <taxon>Dikarya</taxon>
        <taxon>Ascomycota</taxon>
        <taxon>Saccharomycotina</taxon>
        <taxon>Pichiomycetes</taxon>
        <taxon>Pichiales</taxon>
        <taxon>Pichiaceae</taxon>
        <taxon>Pichia</taxon>
    </lineage>
</organism>
<dbReference type="PROSITE" id="PS50011">
    <property type="entry name" value="PROTEIN_KINASE_DOM"/>
    <property type="match status" value="1"/>
</dbReference>
<evidence type="ECO:0000313" key="15">
    <source>
        <dbReference type="Proteomes" id="UP001378960"/>
    </source>
</evidence>
<dbReference type="FunFam" id="1.10.510.10:FF:000441">
    <property type="entry name" value="Serine/threonine protein kinase"/>
    <property type="match status" value="1"/>
</dbReference>
<dbReference type="AlphaFoldDB" id="A0AAV5R8R8"/>
<dbReference type="PANTHER" id="PTHR22967:SF57">
    <property type="entry name" value="AUXILIN, ISOFORM A-RELATED"/>
    <property type="match status" value="1"/>
</dbReference>
<dbReference type="GO" id="GO:0007015">
    <property type="term" value="P:actin filament organization"/>
    <property type="evidence" value="ECO:0007669"/>
    <property type="project" value="TreeGrafter"/>
</dbReference>
<evidence type="ECO:0000256" key="1">
    <source>
        <dbReference type="ARBA" id="ARBA00004496"/>
    </source>
</evidence>
<dbReference type="GO" id="GO:0000147">
    <property type="term" value="P:actin cortical patch assembly"/>
    <property type="evidence" value="ECO:0007669"/>
    <property type="project" value="TreeGrafter"/>
</dbReference>
<dbReference type="InterPro" id="IPR008271">
    <property type="entry name" value="Ser/Thr_kinase_AS"/>
</dbReference>
<dbReference type="EMBL" id="BTGB01000009">
    <property type="protein sequence ID" value="GMM47964.1"/>
    <property type="molecule type" value="Genomic_DNA"/>
</dbReference>
<feature type="domain" description="Protein kinase" evidence="13">
    <location>
        <begin position="19"/>
        <end position="312"/>
    </location>
</feature>
<dbReference type="InterPro" id="IPR011009">
    <property type="entry name" value="Kinase-like_dom_sf"/>
</dbReference>
<evidence type="ECO:0000256" key="12">
    <source>
        <dbReference type="SAM" id="MobiDB-lite"/>
    </source>
</evidence>
<dbReference type="GO" id="GO:0004674">
    <property type="term" value="F:protein serine/threonine kinase activity"/>
    <property type="evidence" value="ECO:0007669"/>
    <property type="project" value="UniProtKB-KW"/>
</dbReference>
<protein>
    <recommendedName>
        <fullName evidence="2">non-specific serine/threonine protein kinase</fullName>
        <ecNumber evidence="2">2.7.11.1</ecNumber>
    </recommendedName>
</protein>
<dbReference type="EC" id="2.7.11.1" evidence="2"/>
<evidence type="ECO:0000256" key="5">
    <source>
        <dbReference type="ARBA" id="ARBA00022553"/>
    </source>
</evidence>
<evidence type="ECO:0000256" key="11">
    <source>
        <dbReference type="ARBA" id="ARBA00048679"/>
    </source>
</evidence>
<evidence type="ECO:0000256" key="9">
    <source>
        <dbReference type="ARBA" id="ARBA00022840"/>
    </source>
</evidence>
<keyword evidence="3" id="KW-0963">Cytoplasm</keyword>